<dbReference type="OrthoDB" id="2803597at2759"/>
<dbReference type="EMBL" id="JAGFBS010000014">
    <property type="protein sequence ID" value="KAG6375637.1"/>
    <property type="molecule type" value="Genomic_DNA"/>
</dbReference>
<dbReference type="AlphaFoldDB" id="A0A8I2YRU6"/>
<keyword evidence="2" id="KW-1185">Reference proteome</keyword>
<evidence type="ECO:0000313" key="1">
    <source>
        <dbReference type="EMBL" id="KAG6375637.1"/>
    </source>
</evidence>
<accession>A0A8I2YRU6</accession>
<gene>
    <name evidence="1" type="ORF">JVT61DRAFT_3205</name>
</gene>
<reference evidence="1" key="1">
    <citation type="submission" date="2021-03" db="EMBL/GenBank/DDBJ databases">
        <title>Evolutionary innovations through gain and loss of genes in the ectomycorrhizal Boletales.</title>
        <authorList>
            <person name="Wu G."/>
            <person name="Miyauchi S."/>
            <person name="Morin E."/>
            <person name="Yang Z.-L."/>
            <person name="Xu J."/>
            <person name="Martin F.M."/>
        </authorList>
    </citation>
    <scope>NUCLEOTIDE SEQUENCE</scope>
    <source>
        <strain evidence="1">BR01</strain>
    </source>
</reference>
<protein>
    <submittedName>
        <fullName evidence="1">Uncharacterized protein</fullName>
    </submittedName>
</protein>
<organism evidence="1 2">
    <name type="scientific">Boletus reticuloceps</name>
    <dbReference type="NCBI Taxonomy" id="495285"/>
    <lineage>
        <taxon>Eukaryota</taxon>
        <taxon>Fungi</taxon>
        <taxon>Dikarya</taxon>
        <taxon>Basidiomycota</taxon>
        <taxon>Agaricomycotina</taxon>
        <taxon>Agaricomycetes</taxon>
        <taxon>Agaricomycetidae</taxon>
        <taxon>Boletales</taxon>
        <taxon>Boletineae</taxon>
        <taxon>Boletaceae</taxon>
        <taxon>Boletoideae</taxon>
        <taxon>Boletus</taxon>
    </lineage>
</organism>
<evidence type="ECO:0000313" key="2">
    <source>
        <dbReference type="Proteomes" id="UP000683000"/>
    </source>
</evidence>
<comment type="caution">
    <text evidence="1">The sequence shown here is derived from an EMBL/GenBank/DDBJ whole genome shotgun (WGS) entry which is preliminary data.</text>
</comment>
<dbReference type="Proteomes" id="UP000683000">
    <property type="component" value="Unassembled WGS sequence"/>
</dbReference>
<proteinExistence type="predicted"/>
<name>A0A8I2YRU6_9AGAM</name>
<sequence length="193" mass="21151">MVVPTVLSPPEICCDIHNPDSFTLYLVVIPLQPKHVAHSRISKLTMSSLNDVALINALEDWRESTTISLHGEGFLFDLRPGLVMPTKVLDRIIACAHAHKIKTLADLHKETSWSSAELYGNQIINLILHHIPIPTVASPFMAIPLQQTVPGPTAAAGIKQRIHCSACHGEGHNGTFTSSTSLMYTFLIMFLSP</sequence>